<accession>A0A517NZC4</accession>
<organism evidence="1 2">
    <name type="scientific">Stieleria marina</name>
    <dbReference type="NCBI Taxonomy" id="1930275"/>
    <lineage>
        <taxon>Bacteria</taxon>
        <taxon>Pseudomonadati</taxon>
        <taxon>Planctomycetota</taxon>
        <taxon>Planctomycetia</taxon>
        <taxon>Pirellulales</taxon>
        <taxon>Pirellulaceae</taxon>
        <taxon>Stieleria</taxon>
    </lineage>
</organism>
<sequence>MVVTCTAVVRGDESLTLNSAASSAKSPQRFTSSMAISESQARTSVQWLSELAVSKSPRVFTGDKNWGDTKKIWAGVKVKRDGLKLTTHRRFKELRHGRWVKYELTLPPSAAPAADSVSDSVVANVHRVRRTSDVQPGVPVDQQTGTHWEIDASVRTPIKFTARVERWNRGVQWYSIGITGKMQVRLDTSARIRFYADYSEVPPALVIAPAITQAHLELEEFEVDRVSKVGGDVAEEWGEMVETIVREIFLKKQNEKLAGKLNGSIDKHRSDLRLSMADWFTSW</sequence>
<evidence type="ECO:0000313" key="2">
    <source>
        <dbReference type="Proteomes" id="UP000319817"/>
    </source>
</evidence>
<protein>
    <submittedName>
        <fullName evidence="1">Uncharacterized protein</fullName>
    </submittedName>
</protein>
<dbReference type="EMBL" id="CP036526">
    <property type="protein sequence ID" value="QDT12484.1"/>
    <property type="molecule type" value="Genomic_DNA"/>
</dbReference>
<gene>
    <name evidence="1" type="ORF">K239x_44940</name>
</gene>
<dbReference type="AlphaFoldDB" id="A0A517NZC4"/>
<dbReference type="Proteomes" id="UP000319817">
    <property type="component" value="Chromosome"/>
</dbReference>
<dbReference type="OrthoDB" id="286633at2"/>
<keyword evidence="2" id="KW-1185">Reference proteome</keyword>
<proteinExistence type="predicted"/>
<reference evidence="1 2" key="1">
    <citation type="submission" date="2019-02" db="EMBL/GenBank/DDBJ databases">
        <title>Deep-cultivation of Planctomycetes and their phenomic and genomic characterization uncovers novel biology.</title>
        <authorList>
            <person name="Wiegand S."/>
            <person name="Jogler M."/>
            <person name="Boedeker C."/>
            <person name="Pinto D."/>
            <person name="Vollmers J."/>
            <person name="Rivas-Marin E."/>
            <person name="Kohn T."/>
            <person name="Peeters S.H."/>
            <person name="Heuer A."/>
            <person name="Rast P."/>
            <person name="Oberbeckmann S."/>
            <person name="Bunk B."/>
            <person name="Jeske O."/>
            <person name="Meyerdierks A."/>
            <person name="Storesund J.E."/>
            <person name="Kallscheuer N."/>
            <person name="Luecker S."/>
            <person name="Lage O.M."/>
            <person name="Pohl T."/>
            <person name="Merkel B.J."/>
            <person name="Hornburger P."/>
            <person name="Mueller R.-W."/>
            <person name="Bruemmer F."/>
            <person name="Labrenz M."/>
            <person name="Spormann A.M."/>
            <person name="Op den Camp H."/>
            <person name="Overmann J."/>
            <person name="Amann R."/>
            <person name="Jetten M.S.M."/>
            <person name="Mascher T."/>
            <person name="Medema M.H."/>
            <person name="Devos D.P."/>
            <person name="Kaster A.-K."/>
            <person name="Ovreas L."/>
            <person name="Rohde M."/>
            <person name="Galperin M.Y."/>
            <person name="Jogler C."/>
        </authorList>
    </citation>
    <scope>NUCLEOTIDE SEQUENCE [LARGE SCALE GENOMIC DNA]</scope>
    <source>
        <strain evidence="1 2">K23_9</strain>
    </source>
</reference>
<evidence type="ECO:0000313" key="1">
    <source>
        <dbReference type="EMBL" id="QDT12484.1"/>
    </source>
</evidence>
<name>A0A517NZC4_9BACT</name>